<gene>
    <name evidence="11" type="ORF">PYX00_010548</name>
</gene>
<dbReference type="SUPFAM" id="SSF100895">
    <property type="entry name" value="Kazal-type serine protease inhibitors"/>
    <property type="match status" value="1"/>
</dbReference>
<feature type="transmembrane region" description="Helical" evidence="8">
    <location>
        <begin position="441"/>
        <end position="462"/>
    </location>
</feature>
<comment type="caution">
    <text evidence="11">The sequence shown here is derived from an EMBL/GenBank/DDBJ whole genome shotgun (WGS) entry which is preliminary data.</text>
</comment>
<feature type="transmembrane region" description="Helical" evidence="8">
    <location>
        <begin position="572"/>
        <end position="593"/>
    </location>
</feature>
<feature type="transmembrane region" description="Helical" evidence="8">
    <location>
        <begin position="394"/>
        <end position="421"/>
    </location>
</feature>
<dbReference type="GO" id="GO:0016323">
    <property type="term" value="C:basolateral plasma membrane"/>
    <property type="evidence" value="ECO:0007669"/>
    <property type="project" value="TreeGrafter"/>
</dbReference>
<feature type="transmembrane region" description="Helical" evidence="8">
    <location>
        <begin position="679"/>
        <end position="701"/>
    </location>
</feature>
<evidence type="ECO:0000256" key="7">
    <source>
        <dbReference type="ARBA" id="ARBA00023157"/>
    </source>
</evidence>
<feature type="transmembrane region" description="Helical" evidence="8">
    <location>
        <begin position="503"/>
        <end position="524"/>
    </location>
</feature>
<dbReference type="GO" id="GO:0015347">
    <property type="term" value="F:sodium-independent organic anion transmembrane transporter activity"/>
    <property type="evidence" value="ECO:0007669"/>
    <property type="project" value="TreeGrafter"/>
</dbReference>
<dbReference type="InterPro" id="IPR002350">
    <property type="entry name" value="Kazal_dom"/>
</dbReference>
<dbReference type="Gene3D" id="1.20.1250.20">
    <property type="entry name" value="MFS general substrate transporter like domains"/>
    <property type="match status" value="2"/>
</dbReference>
<dbReference type="Pfam" id="PF03137">
    <property type="entry name" value="OATP"/>
    <property type="match status" value="1"/>
</dbReference>
<feature type="compositionally biased region" description="Basic and acidic residues" evidence="9">
    <location>
        <begin position="39"/>
        <end position="64"/>
    </location>
</feature>
<feature type="compositionally biased region" description="Basic and acidic residues" evidence="9">
    <location>
        <begin position="80"/>
        <end position="89"/>
    </location>
</feature>
<dbReference type="AlphaFoldDB" id="A0AAW2HGT3"/>
<keyword evidence="6 8" id="KW-0472">Membrane</keyword>
<evidence type="ECO:0000313" key="11">
    <source>
        <dbReference type="EMBL" id="KAL0268721.1"/>
    </source>
</evidence>
<dbReference type="GO" id="GO:0006811">
    <property type="term" value="P:monoatomic ion transport"/>
    <property type="evidence" value="ECO:0007669"/>
    <property type="project" value="UniProtKB-KW"/>
</dbReference>
<evidence type="ECO:0000256" key="5">
    <source>
        <dbReference type="ARBA" id="ARBA00022989"/>
    </source>
</evidence>
<evidence type="ECO:0000256" key="2">
    <source>
        <dbReference type="ARBA" id="ARBA00009657"/>
    </source>
</evidence>
<dbReference type="GO" id="GO:0043252">
    <property type="term" value="P:sodium-independent organic anion transport"/>
    <property type="evidence" value="ECO:0007669"/>
    <property type="project" value="TreeGrafter"/>
</dbReference>
<evidence type="ECO:0000256" key="3">
    <source>
        <dbReference type="ARBA" id="ARBA00022475"/>
    </source>
</evidence>
<organism evidence="11">
    <name type="scientific">Menopon gallinae</name>
    <name type="common">poultry shaft louse</name>
    <dbReference type="NCBI Taxonomy" id="328185"/>
    <lineage>
        <taxon>Eukaryota</taxon>
        <taxon>Metazoa</taxon>
        <taxon>Ecdysozoa</taxon>
        <taxon>Arthropoda</taxon>
        <taxon>Hexapoda</taxon>
        <taxon>Insecta</taxon>
        <taxon>Pterygota</taxon>
        <taxon>Neoptera</taxon>
        <taxon>Paraneoptera</taxon>
        <taxon>Psocodea</taxon>
        <taxon>Troctomorpha</taxon>
        <taxon>Phthiraptera</taxon>
        <taxon>Amblycera</taxon>
        <taxon>Menoponidae</taxon>
        <taxon>Menopon</taxon>
    </lineage>
</organism>
<keyword evidence="8" id="KW-0406">Ion transport</keyword>
<keyword evidence="3" id="KW-1003">Cell membrane</keyword>
<dbReference type="PANTHER" id="PTHR11388">
    <property type="entry name" value="ORGANIC ANION TRANSPORTER"/>
    <property type="match status" value="1"/>
</dbReference>
<dbReference type="InterPro" id="IPR004156">
    <property type="entry name" value="OATP"/>
</dbReference>
<evidence type="ECO:0000259" key="10">
    <source>
        <dbReference type="PROSITE" id="PS51465"/>
    </source>
</evidence>
<dbReference type="Pfam" id="PF07648">
    <property type="entry name" value="Kazal_2"/>
    <property type="match status" value="1"/>
</dbReference>
<comment type="subcellular location">
    <subcellularLocation>
        <location evidence="1 8">Cell membrane</location>
        <topology evidence="1 8">Multi-pass membrane protein</topology>
    </subcellularLocation>
</comment>
<evidence type="ECO:0000256" key="6">
    <source>
        <dbReference type="ARBA" id="ARBA00023136"/>
    </source>
</evidence>
<evidence type="ECO:0000256" key="8">
    <source>
        <dbReference type="RuleBase" id="RU362056"/>
    </source>
</evidence>
<proteinExistence type="inferred from homology"/>
<dbReference type="PANTHER" id="PTHR11388:SF159">
    <property type="entry name" value="SOLUTE CARRIER ORGANIC ANION TRANSPORTER FAMILY MEMBER 74D"/>
    <property type="match status" value="1"/>
</dbReference>
<keyword evidence="4 8" id="KW-0812">Transmembrane</keyword>
<dbReference type="Gene3D" id="3.30.60.30">
    <property type="match status" value="1"/>
</dbReference>
<feature type="transmembrane region" description="Helical" evidence="8">
    <location>
        <begin position="152"/>
        <end position="173"/>
    </location>
</feature>
<protein>
    <recommendedName>
        <fullName evidence="8">Solute carrier organic anion transporter family member</fullName>
    </recommendedName>
</protein>
<sequence>MTVDHIVGNSQALKLNADNMVGTDLVGSKSAEQCEESNEVQKKSDEANGDLENGKLEIALRDTDMATSLPRSESQESDDEERRHEESDAEDKLKCGLGVLSPKWLQVFASKQAFLVTFCITWVLQGMYYTYFVSMITTIEKLFHIQSKTTGIIMSATEIGQIGSSLLLTYYGGQGHRPKWIGWGMVLFAVSSFMCALPHFLFGEQLIHANDILYSGLSANADLDSNQITSPNLCRSLFTDNYPPPMLMKDHLTFLKENPNYNIRNSFLILHSESQISHNLPSVTYSNYSNLDDSNNKIIDNKKNIADRKFTSESVRQESNLTYPRFPSVKQDGVKSSDCEEDLLQEQRTHSKITKAVLTIFFISLLGVGMGQTAVYTLGIPYIDDNVATKESPLYFAITIGVRIIGPAMGFILGSVCTRLYHDLRVDPPYTPTDPRWVGAWWLGLVLVGALLMLASLAMFSFPKRLKSYKGRLSPQSFVRKSENPSLKDFPKAVKRLLKNDILMFRTASSVLHILPIAGLYTFLPKYLESQFRLAAHAANMISGVGGILVMGVGIIISGVFILRFKPNARFVAAWIAFTAVLYALGMGILMLIGCPMDDFAGLSSNRLGEADFQPVCNTTCNCNKDKFSPVCGIDGKTYFSACHAGCRNATFRDGKIVEVSTANIGFCDLNCSNFVPYILLFSMFVFIHSTSEVGSMLLILRCVDPRDKAMALGLIQFAIGLFGNVPCPIVYGAVVDYACLIWDKACGKQGACWLYDTDVFRTFYHGTTGAILLLAFFVDVVVWYKAGSINFVDDQLSVQSEELSPMKQRSETSV</sequence>
<dbReference type="PROSITE" id="PS51465">
    <property type="entry name" value="KAZAL_2"/>
    <property type="match status" value="1"/>
</dbReference>
<feature type="transmembrane region" description="Helical" evidence="8">
    <location>
        <begin position="356"/>
        <end position="382"/>
    </location>
</feature>
<evidence type="ECO:0000256" key="4">
    <source>
        <dbReference type="ARBA" id="ARBA00022692"/>
    </source>
</evidence>
<keyword evidence="5 8" id="KW-1133">Transmembrane helix</keyword>
<dbReference type="CDD" id="cd17336">
    <property type="entry name" value="MFS_SLCO_OATP"/>
    <property type="match status" value="1"/>
</dbReference>
<dbReference type="InterPro" id="IPR036058">
    <property type="entry name" value="Kazal_dom_sf"/>
</dbReference>
<evidence type="ECO:0000256" key="9">
    <source>
        <dbReference type="SAM" id="MobiDB-lite"/>
    </source>
</evidence>
<comment type="similarity">
    <text evidence="2 8">Belongs to the organo anion transporter (TC 2.A.60) family.</text>
</comment>
<dbReference type="SMART" id="SM00280">
    <property type="entry name" value="KAZAL"/>
    <property type="match status" value="1"/>
</dbReference>
<keyword evidence="8" id="KW-0813">Transport</keyword>
<feature type="transmembrane region" description="Helical" evidence="8">
    <location>
        <begin position="113"/>
        <end position="132"/>
    </location>
</feature>
<dbReference type="NCBIfam" id="TIGR00805">
    <property type="entry name" value="oat"/>
    <property type="match status" value="1"/>
</dbReference>
<feature type="transmembrane region" description="Helical" evidence="8">
    <location>
        <begin position="544"/>
        <end position="565"/>
    </location>
</feature>
<dbReference type="EMBL" id="JARGDH010000005">
    <property type="protein sequence ID" value="KAL0268721.1"/>
    <property type="molecule type" value="Genomic_DNA"/>
</dbReference>
<evidence type="ECO:0000256" key="1">
    <source>
        <dbReference type="ARBA" id="ARBA00004651"/>
    </source>
</evidence>
<dbReference type="SUPFAM" id="SSF103473">
    <property type="entry name" value="MFS general substrate transporter"/>
    <property type="match status" value="1"/>
</dbReference>
<feature type="transmembrane region" description="Helical" evidence="8">
    <location>
        <begin position="180"/>
        <end position="202"/>
    </location>
</feature>
<name>A0AAW2HGT3_9NEOP</name>
<feature type="transmembrane region" description="Helical" evidence="8">
    <location>
        <begin position="713"/>
        <end position="735"/>
    </location>
</feature>
<feature type="region of interest" description="Disordered" evidence="9">
    <location>
        <begin position="27"/>
        <end position="89"/>
    </location>
</feature>
<keyword evidence="7" id="KW-1015">Disulfide bond</keyword>
<feature type="transmembrane region" description="Helical" evidence="8">
    <location>
        <begin position="764"/>
        <end position="785"/>
    </location>
</feature>
<feature type="domain" description="Kazal-like" evidence="10">
    <location>
        <begin position="611"/>
        <end position="670"/>
    </location>
</feature>
<reference evidence="11" key="1">
    <citation type="journal article" date="2024" name="Gigascience">
        <title>Chromosome-level genome of the poultry shaft louse Menopon gallinae provides insight into the host-switching and adaptive evolution of parasitic lice.</title>
        <authorList>
            <person name="Xu Y."/>
            <person name="Ma L."/>
            <person name="Liu S."/>
            <person name="Liang Y."/>
            <person name="Liu Q."/>
            <person name="He Z."/>
            <person name="Tian L."/>
            <person name="Duan Y."/>
            <person name="Cai W."/>
            <person name="Li H."/>
            <person name="Song F."/>
        </authorList>
    </citation>
    <scope>NUCLEOTIDE SEQUENCE</scope>
    <source>
        <strain evidence="11">Cailab_2023a</strain>
    </source>
</reference>
<accession>A0AAW2HGT3</accession>
<dbReference type="InterPro" id="IPR036259">
    <property type="entry name" value="MFS_trans_sf"/>
</dbReference>